<protein>
    <submittedName>
        <fullName evidence="3">Uncharacterized protein</fullName>
    </submittedName>
</protein>
<accession>E3MVC6</accession>
<feature type="compositionally biased region" description="Polar residues" evidence="2">
    <location>
        <begin position="29"/>
        <end position="43"/>
    </location>
</feature>
<dbReference type="CTD" id="9826185"/>
<keyword evidence="4" id="KW-1185">Reference proteome</keyword>
<evidence type="ECO:0000256" key="2">
    <source>
        <dbReference type="SAM" id="MobiDB-lite"/>
    </source>
</evidence>
<dbReference type="Proteomes" id="UP000008281">
    <property type="component" value="Unassembled WGS sequence"/>
</dbReference>
<organism evidence="4">
    <name type="scientific">Caenorhabditis remanei</name>
    <name type="common">Caenorhabditis vulgaris</name>
    <dbReference type="NCBI Taxonomy" id="31234"/>
    <lineage>
        <taxon>Eukaryota</taxon>
        <taxon>Metazoa</taxon>
        <taxon>Ecdysozoa</taxon>
        <taxon>Nematoda</taxon>
        <taxon>Chromadorea</taxon>
        <taxon>Rhabditida</taxon>
        <taxon>Rhabditina</taxon>
        <taxon>Rhabditomorpha</taxon>
        <taxon>Rhabditoidea</taxon>
        <taxon>Rhabditidae</taxon>
        <taxon>Peloderinae</taxon>
        <taxon>Caenorhabditis</taxon>
    </lineage>
</organism>
<gene>
    <name evidence="3" type="ORF">CRE_24593</name>
</gene>
<name>E3MVC6_CAERE</name>
<reference evidence="3" key="1">
    <citation type="submission" date="2007-07" db="EMBL/GenBank/DDBJ databases">
        <title>PCAP assembly of the Caenorhabditis remanei genome.</title>
        <authorList>
            <consortium name="The Caenorhabditis remanei Sequencing Consortium"/>
            <person name="Wilson R.K."/>
        </authorList>
    </citation>
    <scope>NUCLEOTIDE SEQUENCE [LARGE SCALE GENOMIC DNA]</scope>
    <source>
        <strain evidence="3">PB4641</strain>
    </source>
</reference>
<evidence type="ECO:0000313" key="4">
    <source>
        <dbReference type="Proteomes" id="UP000008281"/>
    </source>
</evidence>
<evidence type="ECO:0000256" key="1">
    <source>
        <dbReference type="SAM" id="Coils"/>
    </source>
</evidence>
<dbReference type="GeneID" id="9826185"/>
<dbReference type="HOGENOM" id="CLU_919017_0_0_1"/>
<feature type="region of interest" description="Disordered" evidence="2">
    <location>
        <begin position="281"/>
        <end position="303"/>
    </location>
</feature>
<dbReference type="AlphaFoldDB" id="E3MVC6"/>
<keyword evidence="1" id="KW-0175">Coiled coil</keyword>
<feature type="coiled-coil region" evidence="1">
    <location>
        <begin position="113"/>
        <end position="140"/>
    </location>
</feature>
<dbReference type="KEGG" id="crq:GCK72_007099"/>
<evidence type="ECO:0000313" key="3">
    <source>
        <dbReference type="EMBL" id="EFP10102.1"/>
    </source>
</evidence>
<proteinExistence type="predicted"/>
<feature type="region of interest" description="Disordered" evidence="2">
    <location>
        <begin position="1"/>
        <end position="63"/>
    </location>
</feature>
<dbReference type="EMBL" id="DS268482">
    <property type="protein sequence ID" value="EFP10102.1"/>
    <property type="molecule type" value="Genomic_DNA"/>
</dbReference>
<sequence>MNKNAPSVFNQNQDFAGVKRSGNDGESPALSNGSERTNTSSFEQDVKIEPTSSPPVSPFVGRAPLPNSRFSEVICQAREEHAKVSYSYTLLTDKFDFLEDKMIYDRMVLTNIVSSLEFEKSQREQELEKKQENLQALKETGLQAYGTEKSEGMFDTQESRDKMRDHLNASLLALEKVNGLAIEIENDKNNMDGIFKKLLETKKSLVSNTDSLKTCSETIESCRYIKKMLAEKRDEMFSLEFTQKEQVAKELIALCQKVMNVRNNSDEFIAFVKEQKNMAVPLKKRGRPPLSEGGAAKRAKAAK</sequence>
<feature type="compositionally biased region" description="Polar residues" evidence="2">
    <location>
        <begin position="1"/>
        <end position="14"/>
    </location>
</feature>
<dbReference type="RefSeq" id="XP_003099882.2">
    <property type="nucleotide sequence ID" value="XM_003099834.2"/>
</dbReference>